<evidence type="ECO:0000256" key="2">
    <source>
        <dbReference type="ARBA" id="ARBA00022691"/>
    </source>
</evidence>
<dbReference type="GO" id="GO:0046872">
    <property type="term" value="F:metal ion binding"/>
    <property type="evidence" value="ECO:0007669"/>
    <property type="project" value="UniProtKB-KW"/>
</dbReference>
<protein>
    <submittedName>
        <fullName evidence="7">Molybdenum cofactor biosynthesis protein A</fullName>
    </submittedName>
</protein>
<evidence type="ECO:0000256" key="3">
    <source>
        <dbReference type="ARBA" id="ARBA00022723"/>
    </source>
</evidence>
<organism evidence="7 8">
    <name type="scientific">Stratiformator vulcanicus</name>
    <dbReference type="NCBI Taxonomy" id="2527980"/>
    <lineage>
        <taxon>Bacteria</taxon>
        <taxon>Pseudomonadati</taxon>
        <taxon>Planctomycetota</taxon>
        <taxon>Planctomycetia</taxon>
        <taxon>Planctomycetales</taxon>
        <taxon>Planctomycetaceae</taxon>
        <taxon>Stratiformator</taxon>
    </lineage>
</organism>
<evidence type="ECO:0000259" key="6">
    <source>
        <dbReference type="PROSITE" id="PS51918"/>
    </source>
</evidence>
<dbReference type="InterPro" id="IPR026351">
    <property type="entry name" value="rSAM_ArsS-like"/>
</dbReference>
<keyword evidence="2" id="KW-0949">S-adenosyl-L-methionine</keyword>
<dbReference type="GO" id="GO:0051536">
    <property type="term" value="F:iron-sulfur cluster binding"/>
    <property type="evidence" value="ECO:0007669"/>
    <property type="project" value="UniProtKB-KW"/>
</dbReference>
<dbReference type="PANTHER" id="PTHR43728:SF1">
    <property type="entry name" value="FE-S OXIDOREDUCTASE"/>
    <property type="match status" value="1"/>
</dbReference>
<name>A0A517R480_9PLAN</name>
<proteinExistence type="predicted"/>
<dbReference type="InterPro" id="IPR013785">
    <property type="entry name" value="Aldolase_TIM"/>
</dbReference>
<comment type="cofactor">
    <cofactor evidence="1">
        <name>[4Fe-4S] cluster</name>
        <dbReference type="ChEBI" id="CHEBI:49883"/>
    </cofactor>
</comment>
<dbReference type="EMBL" id="CP036268">
    <property type="protein sequence ID" value="QDT38694.1"/>
    <property type="molecule type" value="Genomic_DNA"/>
</dbReference>
<evidence type="ECO:0000256" key="5">
    <source>
        <dbReference type="ARBA" id="ARBA00023014"/>
    </source>
</evidence>
<accession>A0A517R480</accession>
<keyword evidence="8" id="KW-1185">Reference proteome</keyword>
<feature type="domain" description="Radical SAM core" evidence="6">
    <location>
        <begin position="66"/>
        <end position="293"/>
    </location>
</feature>
<dbReference type="SFLD" id="SFLDG01067">
    <property type="entry name" value="SPASM/twitch_domain_containing"/>
    <property type="match status" value="1"/>
</dbReference>
<sequence length="378" mass="42173">MFGRATRYFIPKNLPMNLVQLHRPTQSLARRGHALADGQAQVRLLSEAEQHSTFEEHLEQHGLGPLTAGPVEILQVNVGKLCNMTCRHCHVDAGPDRREMMDRETADACLRVLKRGGVHTLDLTGGAPEMNPQFRHLVTSARELGVHVIDRCNLTILTTPKFRDMPEFLAENQVEVVASLPCYLEENTDKQRGDGTFKRSIEALLRLNELGYGWPGSPLSLTLVYNPVGPSLPPEQKSLEADYREELRSRFGVEFTRLFTITNMPISRFLEELVDQGRFDEYLMKLVRAFNPAAVDGLMCRNTLSVGWDGRLYDCDFNQMLGLEVDASIPNNIRDLDQPEVAEDRPAVAGRRVIVNRHCFGCMAGAGSGCQGAIDSGT</sequence>
<dbReference type="SFLD" id="SFLDS00029">
    <property type="entry name" value="Radical_SAM"/>
    <property type="match status" value="1"/>
</dbReference>
<dbReference type="Pfam" id="PF12345">
    <property type="entry name" value="DUF3641"/>
    <property type="match status" value="1"/>
</dbReference>
<keyword evidence="3" id="KW-0479">Metal-binding</keyword>
<dbReference type="PROSITE" id="PS51918">
    <property type="entry name" value="RADICAL_SAM"/>
    <property type="match status" value="1"/>
</dbReference>
<dbReference type="KEGG" id="svp:Pan189_30900"/>
<evidence type="ECO:0000313" key="8">
    <source>
        <dbReference type="Proteomes" id="UP000317318"/>
    </source>
</evidence>
<dbReference type="GO" id="GO:0003824">
    <property type="term" value="F:catalytic activity"/>
    <property type="evidence" value="ECO:0007669"/>
    <property type="project" value="InterPro"/>
</dbReference>
<dbReference type="AlphaFoldDB" id="A0A517R480"/>
<evidence type="ECO:0000256" key="1">
    <source>
        <dbReference type="ARBA" id="ARBA00001966"/>
    </source>
</evidence>
<dbReference type="InterPro" id="IPR007197">
    <property type="entry name" value="rSAM"/>
</dbReference>
<dbReference type="Proteomes" id="UP000317318">
    <property type="component" value="Chromosome"/>
</dbReference>
<dbReference type="InterPro" id="IPR024521">
    <property type="entry name" value="ArsS-like_C"/>
</dbReference>
<dbReference type="Gene3D" id="3.20.20.70">
    <property type="entry name" value="Aldolase class I"/>
    <property type="match status" value="1"/>
</dbReference>
<dbReference type="PANTHER" id="PTHR43728">
    <property type="entry name" value="SLR0304 PROTEIN"/>
    <property type="match status" value="1"/>
</dbReference>
<dbReference type="InterPro" id="IPR058240">
    <property type="entry name" value="rSAM_sf"/>
</dbReference>
<evidence type="ECO:0000256" key="4">
    <source>
        <dbReference type="ARBA" id="ARBA00023004"/>
    </source>
</evidence>
<keyword evidence="4" id="KW-0408">Iron</keyword>
<reference evidence="7 8" key="1">
    <citation type="submission" date="2019-02" db="EMBL/GenBank/DDBJ databases">
        <title>Deep-cultivation of Planctomycetes and their phenomic and genomic characterization uncovers novel biology.</title>
        <authorList>
            <person name="Wiegand S."/>
            <person name="Jogler M."/>
            <person name="Boedeker C."/>
            <person name="Pinto D."/>
            <person name="Vollmers J."/>
            <person name="Rivas-Marin E."/>
            <person name="Kohn T."/>
            <person name="Peeters S.H."/>
            <person name="Heuer A."/>
            <person name="Rast P."/>
            <person name="Oberbeckmann S."/>
            <person name="Bunk B."/>
            <person name="Jeske O."/>
            <person name="Meyerdierks A."/>
            <person name="Storesund J.E."/>
            <person name="Kallscheuer N."/>
            <person name="Luecker S."/>
            <person name="Lage O.M."/>
            <person name="Pohl T."/>
            <person name="Merkel B.J."/>
            <person name="Hornburger P."/>
            <person name="Mueller R.-W."/>
            <person name="Bruemmer F."/>
            <person name="Labrenz M."/>
            <person name="Spormann A.M."/>
            <person name="Op den Camp H."/>
            <person name="Overmann J."/>
            <person name="Amann R."/>
            <person name="Jetten M.S.M."/>
            <person name="Mascher T."/>
            <person name="Medema M.H."/>
            <person name="Devos D.P."/>
            <person name="Kaster A.-K."/>
            <person name="Ovreas L."/>
            <person name="Rohde M."/>
            <person name="Galperin M.Y."/>
            <person name="Jogler C."/>
        </authorList>
    </citation>
    <scope>NUCLEOTIDE SEQUENCE [LARGE SCALE GENOMIC DNA]</scope>
    <source>
        <strain evidence="7 8">Pan189</strain>
    </source>
</reference>
<dbReference type="CDD" id="cd01335">
    <property type="entry name" value="Radical_SAM"/>
    <property type="match status" value="1"/>
</dbReference>
<dbReference type="NCBIfam" id="TIGR04167">
    <property type="entry name" value="rSAM_SeCys"/>
    <property type="match status" value="1"/>
</dbReference>
<evidence type="ECO:0000313" key="7">
    <source>
        <dbReference type="EMBL" id="QDT38694.1"/>
    </source>
</evidence>
<gene>
    <name evidence="7" type="ORF">Pan189_30900</name>
</gene>
<dbReference type="Pfam" id="PF04055">
    <property type="entry name" value="Radical_SAM"/>
    <property type="match status" value="1"/>
</dbReference>
<dbReference type="SUPFAM" id="SSF102114">
    <property type="entry name" value="Radical SAM enzymes"/>
    <property type="match status" value="1"/>
</dbReference>
<keyword evidence="5" id="KW-0411">Iron-sulfur</keyword>